<dbReference type="Gene3D" id="3.30.300.30">
    <property type="match status" value="1"/>
</dbReference>
<evidence type="ECO:0000256" key="7">
    <source>
        <dbReference type="ARBA" id="ARBA00022692"/>
    </source>
</evidence>
<dbReference type="KEGG" id="kuy:FY550_08640"/>
<feature type="transmembrane region" description="Helical" evidence="14">
    <location>
        <begin position="24"/>
        <end position="44"/>
    </location>
</feature>
<evidence type="ECO:0000256" key="13">
    <source>
        <dbReference type="SAM" id="MobiDB-lite"/>
    </source>
</evidence>
<dbReference type="InterPro" id="IPR013556">
    <property type="entry name" value="Flag_M-ring_C"/>
</dbReference>
<feature type="compositionally biased region" description="Acidic residues" evidence="13">
    <location>
        <begin position="529"/>
        <end position="542"/>
    </location>
</feature>
<keyword evidence="18" id="KW-1185">Reference proteome</keyword>
<dbReference type="PANTHER" id="PTHR30046">
    <property type="entry name" value="FLAGELLAR M-RING PROTEIN"/>
    <property type="match status" value="1"/>
</dbReference>
<comment type="subunit">
    <text evidence="11">The basal body constitutes a major portion of the flagellar organelle and consists of four rings (L,P,S, and M) mounted on a central rod. The M ring is integral to the inner membrane of the cell and may be connected to the flagellar rod via the S ring. The S (supramembrane ring) lies just distal to the M ring. The L and P rings lie in the outer membrane and the periplasmic space, respectively.</text>
</comment>
<evidence type="ECO:0000313" key="17">
    <source>
        <dbReference type="EMBL" id="QEL11197.1"/>
    </source>
</evidence>
<dbReference type="InterPro" id="IPR006182">
    <property type="entry name" value="FliF_N_dom"/>
</dbReference>
<feature type="domain" description="Flagellar M-ring N-terminal" evidence="15">
    <location>
        <begin position="45"/>
        <end position="220"/>
    </location>
</feature>
<feature type="compositionally biased region" description="Polar residues" evidence="13">
    <location>
        <begin position="315"/>
        <end position="327"/>
    </location>
</feature>
<evidence type="ECO:0000256" key="8">
    <source>
        <dbReference type="ARBA" id="ARBA00022989"/>
    </source>
</evidence>
<keyword evidence="7 14" id="KW-0812">Transmembrane</keyword>
<dbReference type="EMBL" id="CP043420">
    <property type="protein sequence ID" value="QEL11197.1"/>
    <property type="molecule type" value="Genomic_DNA"/>
</dbReference>
<organism evidence="17 18">
    <name type="scientific">Kushneria phosphatilytica</name>
    <dbReference type="NCBI Taxonomy" id="657387"/>
    <lineage>
        <taxon>Bacteria</taxon>
        <taxon>Pseudomonadati</taxon>
        <taxon>Pseudomonadota</taxon>
        <taxon>Gammaproteobacteria</taxon>
        <taxon>Oceanospirillales</taxon>
        <taxon>Halomonadaceae</taxon>
        <taxon>Kushneria</taxon>
    </lineage>
</organism>
<proteinExistence type="inferred from homology"/>
<dbReference type="NCBIfam" id="TIGR00206">
    <property type="entry name" value="fliF"/>
    <property type="match status" value="2"/>
</dbReference>
<keyword evidence="17" id="KW-0282">Flagellum</keyword>
<evidence type="ECO:0000256" key="5">
    <source>
        <dbReference type="ARBA" id="ARBA00017949"/>
    </source>
</evidence>
<feature type="region of interest" description="Disordered" evidence="13">
    <location>
        <begin position="512"/>
        <end position="548"/>
    </location>
</feature>
<dbReference type="RefSeq" id="WP_149054480.1">
    <property type="nucleotide sequence ID" value="NZ_CP043420.1"/>
</dbReference>
<evidence type="ECO:0000256" key="11">
    <source>
        <dbReference type="ARBA" id="ARBA00025936"/>
    </source>
</evidence>
<feature type="compositionally biased region" description="Polar residues" evidence="13">
    <location>
        <begin position="369"/>
        <end position="378"/>
    </location>
</feature>
<dbReference type="PIRSF" id="PIRSF004862">
    <property type="entry name" value="FliF"/>
    <property type="match status" value="1"/>
</dbReference>
<evidence type="ECO:0000256" key="1">
    <source>
        <dbReference type="ARBA" id="ARBA00003820"/>
    </source>
</evidence>
<evidence type="ECO:0000259" key="15">
    <source>
        <dbReference type="Pfam" id="PF01514"/>
    </source>
</evidence>
<name>A0A5C0ZZM2_9GAMM</name>
<dbReference type="InterPro" id="IPR043427">
    <property type="entry name" value="YscJ/FliF"/>
</dbReference>
<dbReference type="Pfam" id="PF01514">
    <property type="entry name" value="YscJ_FliF"/>
    <property type="match status" value="1"/>
</dbReference>
<dbReference type="GO" id="GO:0071973">
    <property type="term" value="P:bacterial-type flagellum-dependent cell motility"/>
    <property type="evidence" value="ECO:0007669"/>
    <property type="project" value="InterPro"/>
</dbReference>
<dbReference type="Proteomes" id="UP000322553">
    <property type="component" value="Chromosome"/>
</dbReference>
<dbReference type="GO" id="GO:0009431">
    <property type="term" value="C:bacterial-type flagellum basal body, MS ring"/>
    <property type="evidence" value="ECO:0007669"/>
    <property type="project" value="InterPro"/>
</dbReference>
<keyword evidence="9 14" id="KW-0472">Membrane</keyword>
<dbReference type="Pfam" id="PF08345">
    <property type="entry name" value="YscJ_FliF_C"/>
    <property type="match status" value="1"/>
</dbReference>
<comment type="function">
    <text evidence="1 12">The M ring may be actively involved in energy transduction.</text>
</comment>
<dbReference type="InterPro" id="IPR000067">
    <property type="entry name" value="FlgMring_FliF"/>
</dbReference>
<evidence type="ECO:0000256" key="3">
    <source>
        <dbReference type="ARBA" id="ARBA00004651"/>
    </source>
</evidence>
<keyword evidence="6" id="KW-1003">Cell membrane</keyword>
<protein>
    <recommendedName>
        <fullName evidence="5 12">Flagellar M-ring protein</fullName>
    </recommendedName>
</protein>
<dbReference type="PANTHER" id="PTHR30046:SF0">
    <property type="entry name" value="FLAGELLAR M-RING PROTEIN"/>
    <property type="match status" value="1"/>
</dbReference>
<evidence type="ECO:0000256" key="4">
    <source>
        <dbReference type="ARBA" id="ARBA00007971"/>
    </source>
</evidence>
<feature type="domain" description="Flagellar M-ring C-terminal" evidence="16">
    <location>
        <begin position="252"/>
        <end position="456"/>
    </location>
</feature>
<comment type="subcellular location">
    <subcellularLocation>
        <location evidence="2 12">Bacterial flagellum basal body</location>
    </subcellularLocation>
    <subcellularLocation>
        <location evidence="3">Cell membrane</location>
        <topology evidence="3">Multi-pass membrane protein</topology>
    </subcellularLocation>
</comment>
<dbReference type="GO" id="GO:0003774">
    <property type="term" value="F:cytoskeletal motor activity"/>
    <property type="evidence" value="ECO:0007669"/>
    <property type="project" value="InterPro"/>
</dbReference>
<keyword evidence="17" id="KW-0969">Cilium</keyword>
<evidence type="ECO:0000259" key="16">
    <source>
        <dbReference type="Pfam" id="PF08345"/>
    </source>
</evidence>
<gene>
    <name evidence="17" type="primary">fliF</name>
    <name evidence="17" type="ORF">FY550_08640</name>
</gene>
<keyword evidence="8 14" id="KW-1133">Transmembrane helix</keyword>
<reference evidence="17 18" key="1">
    <citation type="submission" date="2019-08" db="EMBL/GenBank/DDBJ databases">
        <title>Complete genome sequence of Kushneria sp. YCWA18, a halophilic phosphate-solubilizing bacterium isolated from Daqiao saltern in China.</title>
        <authorList>
            <person name="Du G.-X."/>
            <person name="Qu L.-Y."/>
        </authorList>
    </citation>
    <scope>NUCLEOTIDE SEQUENCE [LARGE SCALE GENOMIC DNA]</scope>
    <source>
        <strain evidence="17 18">YCWA18</strain>
    </source>
</reference>
<evidence type="ECO:0000256" key="2">
    <source>
        <dbReference type="ARBA" id="ARBA00004117"/>
    </source>
</evidence>
<evidence type="ECO:0000256" key="6">
    <source>
        <dbReference type="ARBA" id="ARBA00022475"/>
    </source>
</evidence>
<accession>A0A5C0ZZM2</accession>
<feature type="compositionally biased region" description="Low complexity" evidence="13">
    <location>
        <begin position="344"/>
        <end position="368"/>
    </location>
</feature>
<dbReference type="AlphaFoldDB" id="A0A5C0ZZM2"/>
<dbReference type="PRINTS" id="PR01009">
    <property type="entry name" value="FLGMRINGFLIF"/>
</dbReference>
<comment type="similarity">
    <text evidence="4 12">Belongs to the FliF family.</text>
</comment>
<feature type="region of interest" description="Disordered" evidence="13">
    <location>
        <begin position="274"/>
        <end position="378"/>
    </location>
</feature>
<dbReference type="GO" id="GO:0005886">
    <property type="term" value="C:plasma membrane"/>
    <property type="evidence" value="ECO:0007669"/>
    <property type="project" value="UniProtKB-SubCell"/>
</dbReference>
<evidence type="ECO:0000256" key="14">
    <source>
        <dbReference type="SAM" id="Phobius"/>
    </source>
</evidence>
<keyword evidence="17" id="KW-0966">Cell projection</keyword>
<dbReference type="InterPro" id="IPR045851">
    <property type="entry name" value="AMP-bd_C_sf"/>
</dbReference>
<evidence type="ECO:0000256" key="12">
    <source>
        <dbReference type="PIRNR" id="PIRNR004862"/>
    </source>
</evidence>
<sequence length="590" mass="63918">MSEANATANSSRALLERLKANPRLPLIIAVAAVAAILVALLLWARSPDYRVLFSNLSNADGGTIVSRLEQMQVPYRLTSGGQAIMVPADKVDQVRLSLASEGLPKGGGVGFELMDNQSFGVSQFVEHVNYQRALEGELARSIESIDAVQTARVHLAMPQESVFVRDRKQPTASVILTLYQGRAMGDGQVSAIAHLVSSSVTNLPVDAVTVVDQNGRLLSQAGSEGGSGLDDTQLKYTAQIEQNLRNRIETILAPVVGRENVRAQVTANIDFSRAEHTREQYAPNQDPNQAAVRSKQLSESDQLGGSGIGGVPGALSNQPTPQEASPIQNQNANNGQGQNGNNGQGNNNQGNNQNNQNNNGANNAQQNAMPRSSNSSSTINYELDRTIRHVQEDSGRIQRLSVGVVVDYRSQTGEDGQVTQVPLSDDQMAKIQRLVREAVGYSEQRGDSVEVVNAEFSEKMDPQPAAPAWWENPQLISLAMTLGRYLLIALVAFILWRKLIKPLLDRQRESLAPATAGGGASGTFSTVAGDDEDGEAGEDDEAEFNRNMAEMARKRQRKVYDSQLSEAQERAKEDPRLVAMILRGWMNGKD</sequence>
<evidence type="ECO:0000256" key="9">
    <source>
        <dbReference type="ARBA" id="ARBA00023136"/>
    </source>
</evidence>
<keyword evidence="10 12" id="KW-0975">Bacterial flagellum</keyword>
<evidence type="ECO:0000256" key="10">
    <source>
        <dbReference type="ARBA" id="ARBA00023143"/>
    </source>
</evidence>
<evidence type="ECO:0000313" key="18">
    <source>
        <dbReference type="Proteomes" id="UP000322553"/>
    </source>
</evidence>